<name>C0NEC1_AJECG</name>
<dbReference type="RefSeq" id="XP_045290073.1">
    <property type="nucleotide sequence ID" value="XM_045428287.1"/>
</dbReference>
<reference evidence="1" key="1">
    <citation type="submission" date="2009-02" db="EMBL/GenBank/DDBJ databases">
        <title>The Genome Sequence of Ajellomyces capsulatus strain G186AR.</title>
        <authorList>
            <consortium name="The Broad Institute Genome Sequencing Platform"/>
            <person name="Champion M."/>
            <person name="Cuomo C."/>
            <person name="Ma L.-J."/>
            <person name="Henn M.R."/>
            <person name="Sil A."/>
            <person name="Goldman B."/>
            <person name="Young S.K."/>
            <person name="Kodira C.D."/>
            <person name="Zeng Q."/>
            <person name="Koehrsen M."/>
            <person name="Alvarado L."/>
            <person name="Berlin A."/>
            <person name="Borenstein D."/>
            <person name="Chen Z."/>
            <person name="Engels R."/>
            <person name="Freedman E."/>
            <person name="Gellesch M."/>
            <person name="Goldberg J."/>
            <person name="Griggs A."/>
            <person name="Gujja S."/>
            <person name="Heiman D."/>
            <person name="Hepburn T."/>
            <person name="Howarth C."/>
            <person name="Jen D."/>
            <person name="Larson L."/>
            <person name="Lewis B."/>
            <person name="Mehta T."/>
            <person name="Park D."/>
            <person name="Pearson M."/>
            <person name="Roberts A."/>
            <person name="Saif S."/>
            <person name="Shea T."/>
            <person name="Shenoy N."/>
            <person name="Sisk P."/>
            <person name="Stolte C."/>
            <person name="Sykes S."/>
            <person name="Walk T."/>
            <person name="White J."/>
            <person name="Yandava C."/>
            <person name="Klein B."/>
            <person name="McEwen J.G."/>
            <person name="Puccia R."/>
            <person name="Goldman G.H."/>
            <person name="Felipe M.S."/>
            <person name="Nino-Vega G."/>
            <person name="San-Blas G."/>
            <person name="Taylor J."/>
            <person name="Mendoza L."/>
            <person name="Galagan J."/>
            <person name="Nusbaum C."/>
            <person name="Birren B."/>
        </authorList>
    </citation>
    <scope>NUCLEOTIDE SEQUENCE</scope>
    <source>
        <strain evidence="1">G186AR</strain>
    </source>
</reference>
<dbReference type="AlphaFoldDB" id="C0NEC1"/>
<keyword evidence="2" id="KW-1185">Reference proteome</keyword>
<gene>
    <name evidence="1" type="ORF">HCBG_01237</name>
</gene>
<organism evidence="1 2">
    <name type="scientific">Ajellomyces capsulatus (strain G186AR / H82 / ATCC MYA-2454 / RMSCC 2432)</name>
    <name type="common">Darling's disease fungus</name>
    <name type="synonym">Histoplasma capsulatum</name>
    <dbReference type="NCBI Taxonomy" id="447093"/>
    <lineage>
        <taxon>Eukaryota</taxon>
        <taxon>Fungi</taxon>
        <taxon>Dikarya</taxon>
        <taxon>Ascomycota</taxon>
        <taxon>Pezizomycotina</taxon>
        <taxon>Eurotiomycetes</taxon>
        <taxon>Eurotiomycetidae</taxon>
        <taxon>Onygenales</taxon>
        <taxon>Ajellomycetaceae</taxon>
        <taxon>Histoplasma</taxon>
    </lineage>
</organism>
<proteinExistence type="predicted"/>
<dbReference type="GeneID" id="69034254"/>
<dbReference type="EMBL" id="GG663364">
    <property type="protein sequence ID" value="EEH09592.1"/>
    <property type="molecule type" value="Genomic_DNA"/>
</dbReference>
<dbReference type="Proteomes" id="UP000001631">
    <property type="component" value="Unassembled WGS sequence"/>
</dbReference>
<dbReference type="HOGENOM" id="CLU_1758284_0_0_1"/>
<evidence type="ECO:0000313" key="2">
    <source>
        <dbReference type="Proteomes" id="UP000001631"/>
    </source>
</evidence>
<dbReference type="InParanoid" id="C0NEC1"/>
<accession>C0NEC1</accession>
<evidence type="ECO:0000313" key="1">
    <source>
        <dbReference type="EMBL" id="EEH09592.1"/>
    </source>
</evidence>
<sequence length="148" mass="16579">MDSGGYKSKLYWRQAARIRKADLVAKHHSISSVFLREVFTRNCVNPAAAIIPGGYQAQSMPNPRVKMCLCQHAIPADGFRDLHLGAIYQDKVELFRPEPGINEVSRFSSNLERLVYFVIVVCSHFPEAVNAGTISSSCEILTRMSYSQ</sequence>
<protein>
    <submittedName>
        <fullName evidence="1">Uncharacterized protein</fullName>
    </submittedName>
</protein>